<feature type="domain" description="GIY-YIG catalytic" evidence="1">
    <location>
        <begin position="122"/>
        <end position="263"/>
    </location>
</feature>
<dbReference type="RefSeq" id="WP_022459589.1">
    <property type="nucleotide sequence ID" value="NZ_BAAFLA010000005.1"/>
</dbReference>
<dbReference type="Proteomes" id="UP000187417">
    <property type="component" value="Unassembled WGS sequence"/>
</dbReference>
<organism evidence="2 3">
    <name type="scientific">Alistipes putredinis</name>
    <dbReference type="NCBI Taxonomy" id="28117"/>
    <lineage>
        <taxon>Bacteria</taxon>
        <taxon>Pseudomonadati</taxon>
        <taxon>Bacteroidota</taxon>
        <taxon>Bacteroidia</taxon>
        <taxon>Bacteroidales</taxon>
        <taxon>Rikenellaceae</taxon>
        <taxon>Alistipes</taxon>
    </lineage>
</organism>
<accession>A0A1Q6F2W1</accession>
<evidence type="ECO:0000313" key="3">
    <source>
        <dbReference type="Proteomes" id="UP000187417"/>
    </source>
</evidence>
<comment type="caution">
    <text evidence="2">The sequence shown here is derived from an EMBL/GenBank/DDBJ whole genome shotgun (WGS) entry which is preliminary data.</text>
</comment>
<name>A0A1Q6F2W1_9BACT</name>
<dbReference type="AlphaFoldDB" id="A0A1Q6F2W1"/>
<sequence length="272" mass="31179">MYLHEAMEKLFRQVGRSMTTKEIAEKLNENKWYRKADGSLITPYQIYGRAKGYPELFYCEGSTISLKGSTTRKIAFERTSKQHVRISQNTVKDSVLVEKMLMNKQNFKSAKDVDGFVPQASGLYCIRIKNVHLLPEPFGTILLERGHDILYIGIASENLYNRFLNQELRAKGHGTFFRSMGAVLGYKPPKGSLIEKRNKKNYKFSKTDELKIIGWINENLMVNWVESAGDLDSLETSLIVKYLPLLNLSKNPAALQILSYLRKECVEIANRN</sequence>
<dbReference type="EMBL" id="MNQH01000042">
    <property type="protein sequence ID" value="OKY93211.1"/>
    <property type="molecule type" value="Genomic_DNA"/>
</dbReference>
<dbReference type="Pfam" id="PF20815">
    <property type="entry name" value="GIY_YIG_2"/>
    <property type="match status" value="1"/>
</dbReference>
<evidence type="ECO:0000259" key="1">
    <source>
        <dbReference type="Pfam" id="PF20815"/>
    </source>
</evidence>
<reference evidence="2 3" key="1">
    <citation type="journal article" date="2016" name="Nat. Biotechnol.">
        <title>Measurement of bacterial replication rates in microbial communities.</title>
        <authorList>
            <person name="Brown C.T."/>
            <person name="Olm M.R."/>
            <person name="Thomas B.C."/>
            <person name="Banfield J.F."/>
        </authorList>
    </citation>
    <scope>NUCLEOTIDE SEQUENCE [LARGE SCALE GENOMIC DNA]</scope>
    <source>
        <strain evidence="2">CAG:67_53_122</strain>
    </source>
</reference>
<gene>
    <name evidence="2" type="ORF">BHV66_09815</name>
</gene>
<evidence type="ECO:0000313" key="2">
    <source>
        <dbReference type="EMBL" id="OKY93211.1"/>
    </source>
</evidence>
<protein>
    <recommendedName>
        <fullName evidence="1">GIY-YIG catalytic domain-containing protein</fullName>
    </recommendedName>
</protein>
<dbReference type="InterPro" id="IPR049311">
    <property type="entry name" value="GIY_YIG_cat"/>
</dbReference>
<proteinExistence type="predicted"/>